<sequence length="451" mass="52828">MSTNILFFQKRSKIALEEPILCRIPNDIKGNRQKEYEPKILAIGPYHRSIGGQRERIHPRLKPIEDMKLQFLVDLCKREAKNRNITKEDVLQTLITDVQSQELNARKKYSSEMTFEMSSENFLHMLVLDGCFILELMLKIVNKEFFQAMPKTFTPNTCMALKFDMLLFENQIPFFILEKIFGSCSSSLSEHNTLLDLALSSFYQNKMTLQMLPNEYWMGEKPEKIHHLLHLSHICLVGRLSKEPENHVNETLLRNLFTKKHPECHLRSPMQHGLREYGIKFRMKKIRGSDTFLDVSFKDEIMEIPYLRIEDSTTSKFRNLLALEQSCKKYGNKLTRYISFMDDLIDKDSDVALLMNKNIIGNYLGSTEKLANMFIEMCDGLSLDQDNHYLKEMYEKINKYCDRPVNKWWAKLTHHYFNSPWSIISLFGVSVLLILAIVQTLYSVKSFNIGN</sequence>
<evidence type="ECO:0000256" key="1">
    <source>
        <dbReference type="SAM" id="Phobius"/>
    </source>
</evidence>
<proteinExistence type="predicted"/>
<evidence type="ECO:0000313" key="2">
    <source>
        <dbReference type="EMBL" id="KMZ60154.1"/>
    </source>
</evidence>
<keyword evidence="1" id="KW-0472">Membrane</keyword>
<dbReference type="EMBL" id="LFYR01001623">
    <property type="protein sequence ID" value="KMZ60154.1"/>
    <property type="molecule type" value="Genomic_DNA"/>
</dbReference>
<comment type="caution">
    <text evidence="2">The sequence shown here is derived from an EMBL/GenBank/DDBJ whole genome shotgun (WGS) entry which is preliminary data.</text>
</comment>
<dbReference type="AlphaFoldDB" id="A0A0K9NTR6"/>
<dbReference type="OrthoDB" id="1589813at2759"/>
<keyword evidence="3" id="KW-1185">Reference proteome</keyword>
<evidence type="ECO:0000313" key="3">
    <source>
        <dbReference type="Proteomes" id="UP000036987"/>
    </source>
</evidence>
<dbReference type="PANTHER" id="PTHR31170">
    <property type="entry name" value="BNAC04G53230D PROTEIN"/>
    <property type="match status" value="1"/>
</dbReference>
<dbReference type="PANTHER" id="PTHR31170:SF25">
    <property type="entry name" value="BNAA09G04570D PROTEIN"/>
    <property type="match status" value="1"/>
</dbReference>
<gene>
    <name evidence="2" type="ORF">ZOSMA_5G00150</name>
</gene>
<reference evidence="3" key="1">
    <citation type="journal article" date="2016" name="Nature">
        <title>The genome of the seagrass Zostera marina reveals angiosperm adaptation to the sea.</title>
        <authorList>
            <person name="Olsen J.L."/>
            <person name="Rouze P."/>
            <person name="Verhelst B."/>
            <person name="Lin Y.-C."/>
            <person name="Bayer T."/>
            <person name="Collen J."/>
            <person name="Dattolo E."/>
            <person name="De Paoli E."/>
            <person name="Dittami S."/>
            <person name="Maumus F."/>
            <person name="Michel G."/>
            <person name="Kersting A."/>
            <person name="Lauritano C."/>
            <person name="Lohaus R."/>
            <person name="Toepel M."/>
            <person name="Tonon T."/>
            <person name="Vanneste K."/>
            <person name="Amirebrahimi M."/>
            <person name="Brakel J."/>
            <person name="Bostroem C."/>
            <person name="Chovatia M."/>
            <person name="Grimwood J."/>
            <person name="Jenkins J.W."/>
            <person name="Jueterbock A."/>
            <person name="Mraz A."/>
            <person name="Stam W.T."/>
            <person name="Tice H."/>
            <person name="Bornberg-Bauer E."/>
            <person name="Green P.J."/>
            <person name="Pearson G.A."/>
            <person name="Procaccini G."/>
            <person name="Duarte C.M."/>
            <person name="Schmutz J."/>
            <person name="Reusch T.B.H."/>
            <person name="Van de Peer Y."/>
        </authorList>
    </citation>
    <scope>NUCLEOTIDE SEQUENCE [LARGE SCALE GENOMIC DNA]</scope>
    <source>
        <strain evidence="3">cv. Finnish</strain>
    </source>
</reference>
<dbReference type="Pfam" id="PF03140">
    <property type="entry name" value="DUF247"/>
    <property type="match status" value="1"/>
</dbReference>
<feature type="transmembrane region" description="Helical" evidence="1">
    <location>
        <begin position="421"/>
        <end position="442"/>
    </location>
</feature>
<protein>
    <submittedName>
        <fullName evidence="2">Uncharacterized protein</fullName>
    </submittedName>
</protein>
<name>A0A0K9NTR6_ZOSMR</name>
<organism evidence="2 3">
    <name type="scientific">Zostera marina</name>
    <name type="common">Eelgrass</name>
    <dbReference type="NCBI Taxonomy" id="29655"/>
    <lineage>
        <taxon>Eukaryota</taxon>
        <taxon>Viridiplantae</taxon>
        <taxon>Streptophyta</taxon>
        <taxon>Embryophyta</taxon>
        <taxon>Tracheophyta</taxon>
        <taxon>Spermatophyta</taxon>
        <taxon>Magnoliopsida</taxon>
        <taxon>Liliopsida</taxon>
        <taxon>Zosteraceae</taxon>
        <taxon>Zostera</taxon>
    </lineage>
</organism>
<dbReference type="InterPro" id="IPR004158">
    <property type="entry name" value="DUF247_pln"/>
</dbReference>
<accession>A0A0K9NTR6</accession>
<dbReference type="Proteomes" id="UP000036987">
    <property type="component" value="Unassembled WGS sequence"/>
</dbReference>
<keyword evidence="1" id="KW-0812">Transmembrane</keyword>
<keyword evidence="1" id="KW-1133">Transmembrane helix</keyword>
<dbReference type="OMA" id="CRIPNDI"/>